<evidence type="ECO:0000256" key="9">
    <source>
        <dbReference type="PIRSR" id="PIRSR600101-1"/>
    </source>
</evidence>
<dbReference type="Gene3D" id="1.10.246.130">
    <property type="match status" value="1"/>
</dbReference>
<dbReference type="NCBIfam" id="TIGR00066">
    <property type="entry name" value="g_glut_trans"/>
    <property type="match status" value="1"/>
</dbReference>
<dbReference type="InterPro" id="IPR043138">
    <property type="entry name" value="GGT_lsub"/>
</dbReference>
<accession>A0AAX3SPS0</accession>
<dbReference type="EMBL" id="CP120956">
    <property type="protein sequence ID" value="WFF82132.1"/>
    <property type="molecule type" value="Genomic_DNA"/>
</dbReference>
<evidence type="ECO:0000256" key="5">
    <source>
        <dbReference type="ARBA" id="ARBA00022801"/>
    </source>
</evidence>
<dbReference type="GO" id="GO:0103068">
    <property type="term" value="F:leukotriene C4 gamma-glutamyl transferase activity"/>
    <property type="evidence" value="ECO:0007669"/>
    <property type="project" value="UniProtKB-EC"/>
</dbReference>
<comment type="PTM">
    <text evidence="11">Cleaved by autocatalysis into a large and a small subunit.</text>
</comment>
<comment type="catalytic activity">
    <reaction evidence="1 11">
        <text>an S-substituted glutathione + H2O = an S-substituted L-cysteinylglycine + L-glutamate</text>
        <dbReference type="Rhea" id="RHEA:59468"/>
        <dbReference type="ChEBI" id="CHEBI:15377"/>
        <dbReference type="ChEBI" id="CHEBI:29985"/>
        <dbReference type="ChEBI" id="CHEBI:90779"/>
        <dbReference type="ChEBI" id="CHEBI:143103"/>
        <dbReference type="EC" id="3.4.19.13"/>
    </reaction>
</comment>
<dbReference type="EC" id="2.3.2.2" evidence="11"/>
<evidence type="ECO:0000313" key="12">
    <source>
        <dbReference type="EMBL" id="WFF82132.1"/>
    </source>
</evidence>
<dbReference type="InterPro" id="IPR043137">
    <property type="entry name" value="GGT_ssub_C"/>
</dbReference>
<keyword evidence="4 11" id="KW-0808">Transferase</keyword>
<feature type="binding site" evidence="10">
    <location>
        <position position="553"/>
    </location>
    <ligand>
        <name>L-glutamate</name>
        <dbReference type="ChEBI" id="CHEBI:29985"/>
    </ligand>
</feature>
<dbReference type="InterPro" id="IPR000101">
    <property type="entry name" value="GGT_peptidase"/>
</dbReference>
<dbReference type="GeneID" id="83661574"/>
<comment type="catalytic activity">
    <reaction evidence="2 11">
        <text>glutathione + H2O = L-cysteinylglycine + L-glutamate</text>
        <dbReference type="Rhea" id="RHEA:28807"/>
        <dbReference type="ChEBI" id="CHEBI:15377"/>
        <dbReference type="ChEBI" id="CHEBI:29985"/>
        <dbReference type="ChEBI" id="CHEBI:57925"/>
        <dbReference type="ChEBI" id="CHEBI:61694"/>
        <dbReference type="EC" id="3.4.19.13"/>
    </reaction>
</comment>
<feature type="binding site" evidence="10">
    <location>
        <position position="152"/>
    </location>
    <ligand>
        <name>L-glutamate</name>
        <dbReference type="ChEBI" id="CHEBI:29985"/>
    </ligand>
</feature>
<comment type="catalytic activity">
    <reaction evidence="8 11">
        <text>an N-terminal (5-L-glutamyl)-[peptide] + an alpha-amino acid = 5-L-glutamyl amino acid + an N-terminal L-alpha-aminoacyl-[peptide]</text>
        <dbReference type="Rhea" id="RHEA:23904"/>
        <dbReference type="Rhea" id="RHEA-COMP:9780"/>
        <dbReference type="Rhea" id="RHEA-COMP:9795"/>
        <dbReference type="ChEBI" id="CHEBI:77644"/>
        <dbReference type="ChEBI" id="CHEBI:78597"/>
        <dbReference type="ChEBI" id="CHEBI:78599"/>
        <dbReference type="ChEBI" id="CHEBI:78608"/>
        <dbReference type="EC" id="2.3.2.2"/>
    </reaction>
</comment>
<comment type="pathway">
    <text evidence="11">Sulfur metabolism; glutathione metabolism.</text>
</comment>
<name>A0AAX3SPS0_9BURK</name>
<gene>
    <name evidence="12" type="primary">ggt</name>
    <name evidence="12" type="ORF">PYR84_05420</name>
</gene>
<keyword evidence="6 11" id="KW-0865">Zymogen</keyword>
<evidence type="ECO:0000256" key="8">
    <source>
        <dbReference type="ARBA" id="ARBA00047417"/>
    </source>
</evidence>
<dbReference type="PROSITE" id="PS51257">
    <property type="entry name" value="PROKAR_LIPOPROTEIN"/>
    <property type="match status" value="1"/>
</dbReference>
<dbReference type="Pfam" id="PF01019">
    <property type="entry name" value="G_glu_transpept"/>
    <property type="match status" value="1"/>
</dbReference>
<keyword evidence="7 11" id="KW-0012">Acyltransferase</keyword>
<dbReference type="InterPro" id="IPR051792">
    <property type="entry name" value="GGT_bact"/>
</dbReference>
<proteinExistence type="inferred from homology"/>
<evidence type="ECO:0000256" key="3">
    <source>
        <dbReference type="ARBA" id="ARBA00009381"/>
    </source>
</evidence>
<dbReference type="PANTHER" id="PTHR43199">
    <property type="entry name" value="GLUTATHIONE HYDROLASE"/>
    <property type="match status" value="1"/>
</dbReference>
<evidence type="ECO:0000313" key="13">
    <source>
        <dbReference type="Proteomes" id="UP001219066"/>
    </source>
</evidence>
<evidence type="ECO:0000256" key="4">
    <source>
        <dbReference type="ARBA" id="ARBA00022679"/>
    </source>
</evidence>
<dbReference type="Proteomes" id="UP001219066">
    <property type="component" value="Chromosome"/>
</dbReference>
<sequence length="663" mass="68186">MKQPPSRQRLPAWQWIGLAAATPLFLASCGGGGGNGGSGQDDLAACAITSGDGSVVVGSGLPGDPAAPEPSSGYRLGKKALHTSKYMVVTANPLASKAGCEVLKSGGSAVDAAVAVQMVLGLVEPQSSGIGGGAFMLYRDAATGKVVAYDGRETAPAAATENYLRYVDDATDQTAPKPSARSSGRSIGTPGVVRMLELAHKDYGKTAWPQLFNSGIDLASKGFPISGRMAAALEGSKTELARDADAAKLYFDAQGKPLALGAKFVNQPYADTLRSIATGGADAFYRGDLAQAIVSKVGVTQTVSDGAPITPGKTTLQDLASYEAKRREAVCTTYRARYMVCSMPPPSSGGIAVAQAMGILENFDLKAYAPTAIDGEGGKPSVMGVHLVSEALRLAYADRDKYVADTDFVPLPGGSPALMLDKSYLRQRAALISTTKSMGTAQAGNFGTPSQGVVDVKEAGTTHMSIVDAKGNALSMTTTVESSMGSFHVTRGFVLNNQLTDFAAIPSTADGPVANRVQPGKRPRSSMAPTLVFDLKTDGTAGDFKMATGSPGGSTIIQYVTKTLVGALDWGLDAQQATSMVDFGAANSPTTNVGGEHPNINTANGGNDDPLVSGLRALGHVVSISAQSSGIGTILRVQRNGQAQLEGGADPRREGLVLGDTVR</sequence>
<dbReference type="EC" id="3.4.19.13" evidence="11"/>
<reference evidence="12" key="1">
    <citation type="submission" date="2023-03" db="EMBL/GenBank/DDBJ databases">
        <title>Synergistic degradation of erythromycin by symbiotic bacteria Ery-6A and Ery-6B and application in simulated water remediation.</title>
        <authorList>
            <person name="Xu S."/>
        </authorList>
    </citation>
    <scope>NUCLEOTIDE SEQUENCE</scope>
    <source>
        <strain evidence="12">Ery-6A</strain>
    </source>
</reference>
<feature type="binding site" evidence="10">
    <location>
        <begin position="525"/>
        <end position="526"/>
    </location>
    <ligand>
        <name>L-glutamate</name>
        <dbReference type="ChEBI" id="CHEBI:29985"/>
    </ligand>
</feature>
<comment type="similarity">
    <text evidence="3 11">Belongs to the gamma-glutamyltransferase family.</text>
</comment>
<protein>
    <recommendedName>
        <fullName evidence="11">Glutathione hydrolase proenzyme</fullName>
        <ecNumber evidence="11">2.3.2.2</ecNumber>
        <ecNumber evidence="11">3.4.19.13</ecNumber>
    </recommendedName>
    <component>
        <recommendedName>
            <fullName evidence="11">Glutathione hydrolase large chain</fullName>
        </recommendedName>
    </component>
    <component>
        <recommendedName>
            <fullName evidence="11">Glutathione hydrolase small chain</fullName>
        </recommendedName>
    </component>
</protein>
<feature type="active site" description="Nucleophile" evidence="9">
    <location>
        <position position="461"/>
    </location>
</feature>
<dbReference type="GO" id="GO:0006750">
    <property type="term" value="P:glutathione biosynthetic process"/>
    <property type="evidence" value="ECO:0007669"/>
    <property type="project" value="UniProtKB-KW"/>
</dbReference>
<dbReference type="GO" id="GO:0036374">
    <property type="term" value="F:glutathione hydrolase activity"/>
    <property type="evidence" value="ECO:0007669"/>
    <property type="project" value="UniProtKB-UniRule"/>
</dbReference>
<evidence type="ECO:0000256" key="11">
    <source>
        <dbReference type="RuleBase" id="RU368036"/>
    </source>
</evidence>
<evidence type="ECO:0000256" key="6">
    <source>
        <dbReference type="ARBA" id="ARBA00023145"/>
    </source>
</evidence>
<evidence type="ECO:0000256" key="7">
    <source>
        <dbReference type="ARBA" id="ARBA00023315"/>
    </source>
</evidence>
<dbReference type="SUPFAM" id="SSF56235">
    <property type="entry name" value="N-terminal nucleophile aminohydrolases (Ntn hydrolases)"/>
    <property type="match status" value="1"/>
</dbReference>
<keyword evidence="11" id="KW-0317">Glutathione biosynthesis</keyword>
<dbReference type="InterPro" id="IPR029055">
    <property type="entry name" value="Ntn_hydrolases_N"/>
</dbReference>
<dbReference type="Gene3D" id="3.60.20.40">
    <property type="match status" value="1"/>
</dbReference>
<organism evidence="12 13">
    <name type="scientific">Delftia tsuruhatensis</name>
    <dbReference type="NCBI Taxonomy" id="180282"/>
    <lineage>
        <taxon>Bacteria</taxon>
        <taxon>Pseudomonadati</taxon>
        <taxon>Pseudomonadota</taxon>
        <taxon>Betaproteobacteria</taxon>
        <taxon>Burkholderiales</taxon>
        <taxon>Comamonadaceae</taxon>
        <taxon>Delftia</taxon>
    </lineage>
</organism>
<dbReference type="RefSeq" id="WP_126311335.1">
    <property type="nucleotide sequence ID" value="NZ_CP118775.1"/>
</dbReference>
<comment type="subunit">
    <text evidence="11">This enzyme consists of two polypeptide chains, which are synthesized in precursor form from a single polypeptide.</text>
</comment>
<dbReference type="AlphaFoldDB" id="A0AAX3SPS0"/>
<dbReference type="PANTHER" id="PTHR43199:SF1">
    <property type="entry name" value="GLUTATHIONE HYDROLASE PROENZYME"/>
    <property type="match status" value="1"/>
</dbReference>
<evidence type="ECO:0000256" key="2">
    <source>
        <dbReference type="ARBA" id="ARBA00001089"/>
    </source>
</evidence>
<keyword evidence="5 11" id="KW-0378">Hydrolase</keyword>
<dbReference type="PRINTS" id="PR01210">
    <property type="entry name" value="GGTRANSPTASE"/>
</dbReference>
<evidence type="ECO:0000256" key="10">
    <source>
        <dbReference type="PIRSR" id="PIRSR600101-2"/>
    </source>
</evidence>
<dbReference type="GO" id="GO:0006751">
    <property type="term" value="P:glutathione catabolic process"/>
    <property type="evidence" value="ECO:0007669"/>
    <property type="project" value="UniProtKB-UniRule"/>
</dbReference>
<evidence type="ECO:0000256" key="1">
    <source>
        <dbReference type="ARBA" id="ARBA00001049"/>
    </source>
</evidence>
<feature type="binding site" evidence="10">
    <location>
        <position position="501"/>
    </location>
    <ligand>
        <name>L-glutamate</name>
        <dbReference type="ChEBI" id="CHEBI:29985"/>
    </ligand>
</feature>